<feature type="compositionally biased region" description="Acidic residues" evidence="6">
    <location>
        <begin position="338"/>
        <end position="348"/>
    </location>
</feature>
<dbReference type="SUPFAM" id="SSF47396">
    <property type="entry name" value="Transcription factor IIA (TFIIA), alpha-helical domain"/>
    <property type="match status" value="1"/>
</dbReference>
<evidence type="ECO:0000313" key="7">
    <source>
        <dbReference type="EMBL" id="GMR57230.1"/>
    </source>
</evidence>
<name>A0AAN5D714_9BILA</name>
<evidence type="ECO:0000256" key="3">
    <source>
        <dbReference type="ARBA" id="ARBA00023163"/>
    </source>
</evidence>
<feature type="compositionally biased region" description="Basic residues" evidence="6">
    <location>
        <begin position="296"/>
        <end position="309"/>
    </location>
</feature>
<keyword evidence="3" id="KW-0804">Transcription</keyword>
<dbReference type="Pfam" id="PF03153">
    <property type="entry name" value="TFIIA"/>
    <property type="match status" value="2"/>
</dbReference>
<reference evidence="8" key="1">
    <citation type="submission" date="2022-10" db="EMBL/GenBank/DDBJ databases">
        <title>Genome assembly of Pristionchus species.</title>
        <authorList>
            <person name="Yoshida K."/>
            <person name="Sommer R.J."/>
        </authorList>
    </citation>
    <scope>NUCLEOTIDE SEQUENCE [LARGE SCALE GENOMIC DNA]</scope>
    <source>
        <strain evidence="8">RS5460</strain>
    </source>
</reference>
<organism evidence="7 8">
    <name type="scientific">Pristionchus mayeri</name>
    <dbReference type="NCBI Taxonomy" id="1317129"/>
    <lineage>
        <taxon>Eukaryota</taxon>
        <taxon>Metazoa</taxon>
        <taxon>Ecdysozoa</taxon>
        <taxon>Nematoda</taxon>
        <taxon>Chromadorea</taxon>
        <taxon>Rhabditida</taxon>
        <taxon>Rhabditina</taxon>
        <taxon>Diplogasteromorpha</taxon>
        <taxon>Diplogasteroidea</taxon>
        <taxon>Neodiplogasteridae</taxon>
        <taxon>Pristionchus</taxon>
    </lineage>
</organism>
<comment type="similarity">
    <text evidence="2">Belongs to the TFIIA subunit 1 family.</text>
</comment>
<evidence type="ECO:0000256" key="1">
    <source>
        <dbReference type="ARBA" id="ARBA00004123"/>
    </source>
</evidence>
<dbReference type="Gene3D" id="2.30.18.10">
    <property type="entry name" value="Transcription factor IIA (TFIIA), beta-barrel domain"/>
    <property type="match status" value="1"/>
</dbReference>
<evidence type="ECO:0000313" key="8">
    <source>
        <dbReference type="Proteomes" id="UP001328107"/>
    </source>
</evidence>
<dbReference type="GO" id="GO:0005672">
    <property type="term" value="C:transcription factor TFIIA complex"/>
    <property type="evidence" value="ECO:0007669"/>
    <property type="project" value="InterPro"/>
</dbReference>
<evidence type="ECO:0000256" key="2">
    <source>
        <dbReference type="ARBA" id="ARBA00010059"/>
    </source>
</evidence>
<dbReference type="InterPro" id="IPR009088">
    <property type="entry name" value="TFIIA_b-brl"/>
</dbReference>
<feature type="non-terminal residue" evidence="7">
    <location>
        <position position="1"/>
    </location>
</feature>
<feature type="compositionally biased region" description="Basic and acidic residues" evidence="6">
    <location>
        <begin position="270"/>
        <end position="285"/>
    </location>
</feature>
<evidence type="ECO:0000256" key="4">
    <source>
        <dbReference type="ARBA" id="ARBA00023242"/>
    </source>
</evidence>
<feature type="region of interest" description="Disordered" evidence="6">
    <location>
        <begin position="265"/>
        <end position="386"/>
    </location>
</feature>
<evidence type="ECO:0000256" key="5">
    <source>
        <dbReference type="SAM" id="Coils"/>
    </source>
</evidence>
<dbReference type="PANTHER" id="PTHR12694:SF8">
    <property type="entry name" value="TRANSCRIPTION INITIATION FACTOR IIA SUBUNIT 1"/>
    <property type="match status" value="1"/>
</dbReference>
<comment type="subcellular location">
    <subcellularLocation>
        <location evidence="1">Nucleus</location>
    </subcellularLocation>
</comment>
<dbReference type="PANTHER" id="PTHR12694">
    <property type="entry name" value="TRANSCRIPTION INITIATION FACTOR IIA SUBUNIT 1"/>
    <property type="match status" value="1"/>
</dbReference>
<accession>A0AAN5D714</accession>
<dbReference type="Proteomes" id="UP001328107">
    <property type="component" value="Unassembled WGS sequence"/>
</dbReference>
<dbReference type="GO" id="GO:0006367">
    <property type="term" value="P:transcription initiation at RNA polymerase II promoter"/>
    <property type="evidence" value="ECO:0007669"/>
    <property type="project" value="InterPro"/>
</dbReference>
<keyword evidence="8" id="KW-1185">Reference proteome</keyword>
<feature type="compositionally biased region" description="Basic and acidic residues" evidence="6">
    <location>
        <begin position="349"/>
        <end position="359"/>
    </location>
</feature>
<dbReference type="SUPFAM" id="SSF50784">
    <property type="entry name" value="Transcription factor IIA (TFIIA), beta-barrel domain"/>
    <property type="match status" value="1"/>
</dbReference>
<keyword evidence="4" id="KW-0539">Nucleus</keyword>
<proteinExistence type="inferred from homology"/>
<dbReference type="CDD" id="cd07976">
    <property type="entry name" value="TFIIA_alpha_beta_like"/>
    <property type="match status" value="2"/>
</dbReference>
<evidence type="ECO:0000256" key="6">
    <source>
        <dbReference type="SAM" id="MobiDB-lite"/>
    </source>
</evidence>
<dbReference type="EMBL" id="BTRK01000006">
    <property type="protein sequence ID" value="GMR57230.1"/>
    <property type="molecule type" value="Genomic_DNA"/>
</dbReference>
<comment type="caution">
    <text evidence="7">The sequence shown here is derived from an EMBL/GenBank/DDBJ whole genome shotgun (WGS) entry which is preliminary data.</text>
</comment>
<sequence>INSQCLRQSAEGHCTMAHTNAGHGVSDIYRSVINDVIAQVKEAFLDESIDIDVLNSLKKEWEEKINQSGCVDMDPKPAPPMNSMRAVAASAGIPQQPMQLHRPQPQQIAHHQLQQVHVQQSTQQILRQQQQLIQQNQIREQQQLAQQQAQADAARQQQQLLQAQLQHQAQVQVQQQFQAVQALPLNMAGMQNMQAAGAYMQTGVGGGARVLPMQNYGGLAGIQGLTMPQNIMVLSGGQSISVPLSSLAPQQRMLVQQQMVQQAQQQAQQDHVHQLDGGGELRDDIPCSSASLKEMKMKKREKKKKATKPTRKEAEKVARHLGILQLDGGKGGGMSDSSSEEEEEEDEDPLRRMADRIGDDGEEAEADGANEDPLNSDDDQSDDEDLVTLFDAEDVVMCQFEKVSRARSKWKFSLKDGIMHINGKDFCFQKCTGEAEW</sequence>
<keyword evidence="5" id="KW-0175">Coiled coil</keyword>
<gene>
    <name evidence="7" type="ORF">PMAYCL1PPCAC_27425</name>
</gene>
<feature type="coiled-coil region" evidence="5">
    <location>
        <begin position="137"/>
        <end position="166"/>
    </location>
</feature>
<feature type="compositionally biased region" description="Acidic residues" evidence="6">
    <location>
        <begin position="360"/>
        <end position="386"/>
    </location>
</feature>
<dbReference type="FunFam" id="2.30.18.10:FF:000008">
    <property type="entry name" value="Transcription factor TFIIA complex large subunit"/>
    <property type="match status" value="1"/>
</dbReference>
<dbReference type="Gene3D" id="1.10.287.100">
    <property type="match status" value="1"/>
</dbReference>
<dbReference type="AlphaFoldDB" id="A0AAN5D714"/>
<dbReference type="InterPro" id="IPR004855">
    <property type="entry name" value="TFIIA_asu/bsu"/>
</dbReference>
<dbReference type="SMART" id="SM01371">
    <property type="entry name" value="TFIIA"/>
    <property type="match status" value="1"/>
</dbReference>
<protein>
    <submittedName>
        <fullName evidence="7">Uncharacterized protein</fullName>
    </submittedName>
</protein>